<feature type="domain" description="Chromo" evidence="1">
    <location>
        <begin position="73"/>
        <end position="96"/>
    </location>
</feature>
<organism evidence="2 3">
    <name type="scientific">Porites evermanni</name>
    <dbReference type="NCBI Taxonomy" id="104178"/>
    <lineage>
        <taxon>Eukaryota</taxon>
        <taxon>Metazoa</taxon>
        <taxon>Cnidaria</taxon>
        <taxon>Anthozoa</taxon>
        <taxon>Hexacorallia</taxon>
        <taxon>Scleractinia</taxon>
        <taxon>Fungiina</taxon>
        <taxon>Poritidae</taxon>
        <taxon>Porites</taxon>
    </lineage>
</organism>
<dbReference type="SUPFAM" id="SSF54160">
    <property type="entry name" value="Chromo domain-like"/>
    <property type="match status" value="1"/>
</dbReference>
<dbReference type="InterPro" id="IPR000953">
    <property type="entry name" value="Chromo/chromo_shadow_dom"/>
</dbReference>
<dbReference type="PANTHER" id="PTHR46585">
    <property type="entry name" value="INTEGRASE CORE DOMAIN CONTAINING PROTEIN"/>
    <property type="match status" value="1"/>
</dbReference>
<comment type="caution">
    <text evidence="2">The sequence shown here is derived from an EMBL/GenBank/DDBJ whole genome shotgun (WGS) entry which is preliminary data.</text>
</comment>
<evidence type="ECO:0000313" key="2">
    <source>
        <dbReference type="EMBL" id="CAH3021326.1"/>
    </source>
</evidence>
<dbReference type="Proteomes" id="UP001159427">
    <property type="component" value="Unassembled WGS sequence"/>
</dbReference>
<gene>
    <name evidence="2" type="ORF">PEVE_00010885</name>
</gene>
<dbReference type="PANTHER" id="PTHR46585:SF1">
    <property type="entry name" value="CHROMO DOMAIN-CONTAINING PROTEIN"/>
    <property type="match status" value="1"/>
</dbReference>
<dbReference type="Gene3D" id="2.40.50.40">
    <property type="match status" value="1"/>
</dbReference>
<keyword evidence="3" id="KW-1185">Reference proteome</keyword>
<dbReference type="EMBL" id="CALNXI010000178">
    <property type="protein sequence ID" value="CAH3021326.1"/>
    <property type="molecule type" value="Genomic_DNA"/>
</dbReference>
<dbReference type="InterPro" id="IPR016197">
    <property type="entry name" value="Chromo-like_dom_sf"/>
</dbReference>
<evidence type="ECO:0000259" key="1">
    <source>
        <dbReference type="PROSITE" id="PS50013"/>
    </source>
</evidence>
<reference evidence="2 3" key="1">
    <citation type="submission" date="2022-05" db="EMBL/GenBank/DDBJ databases">
        <authorList>
            <consortium name="Genoscope - CEA"/>
            <person name="William W."/>
        </authorList>
    </citation>
    <scope>NUCLEOTIDE SEQUENCE [LARGE SCALE GENOMIC DNA]</scope>
</reference>
<protein>
    <recommendedName>
        <fullName evidence="1">Chromo domain-containing protein</fullName>
    </recommendedName>
</protein>
<evidence type="ECO:0000313" key="3">
    <source>
        <dbReference type="Proteomes" id="UP001159427"/>
    </source>
</evidence>
<dbReference type="PROSITE" id="PS50013">
    <property type="entry name" value="CHROMO_2"/>
    <property type="match status" value="1"/>
</dbReference>
<sequence length="281" mass="32848">MNRREFSFVRISKVKRLFSKSHLPNFTEEMFKVYKRFARQVPVYELKDDAEEILDGTFYEPELQKVIKNDDVYSVEKILRKRKRNGVVECLVRWKGVPCWLTSNCGLMGDWRVAFTEIHYPHSWNNVLGNFSDRFYLWNQELSGVWEALMIPPGQYSSTEDILSKMKELIAIENCFNNDVTFSYDTLSRKVTAHPQNNVERFFGNIGYMLGFIPEEIILNTSTAEREVDLDYGFHDLFICCDLIQPQHVRDALVPLLRIAPVEEKTAGKTADFNIALTKDY</sequence>
<proteinExistence type="predicted"/>
<name>A0ABN8LW41_9CNID</name>
<accession>A0ABN8LW41</accession>